<dbReference type="SUPFAM" id="SSF56784">
    <property type="entry name" value="HAD-like"/>
    <property type="match status" value="1"/>
</dbReference>
<dbReference type="Pfam" id="PF13419">
    <property type="entry name" value="HAD_2"/>
    <property type="match status" value="1"/>
</dbReference>
<dbReference type="InterPro" id="IPR050155">
    <property type="entry name" value="HAD-like_hydrolase_sf"/>
</dbReference>
<dbReference type="STRING" id="1413210.U472_10305"/>
<evidence type="ECO:0000313" key="1">
    <source>
        <dbReference type="EMBL" id="SNY05681.1"/>
    </source>
</evidence>
<dbReference type="SFLD" id="SFLDS00003">
    <property type="entry name" value="Haloacid_Dehalogenase"/>
    <property type="match status" value="1"/>
</dbReference>
<reference evidence="2" key="1">
    <citation type="submission" date="2017-09" db="EMBL/GenBank/DDBJ databases">
        <authorList>
            <person name="Varghese N."/>
            <person name="Submissions S."/>
        </authorList>
    </citation>
    <scope>NUCLEOTIDE SEQUENCE [LARGE SCALE GENOMIC DNA]</scope>
    <source>
        <strain evidence="2">MSL47</strain>
    </source>
</reference>
<dbReference type="PANTHER" id="PTHR43434:SF13">
    <property type="entry name" value="PHOSPHOGLYCOLATE PHOSPHATASE"/>
    <property type="match status" value="1"/>
</dbReference>
<organism evidence="1 2">
    <name type="scientific">Orenia metallireducens</name>
    <dbReference type="NCBI Taxonomy" id="1413210"/>
    <lineage>
        <taxon>Bacteria</taxon>
        <taxon>Bacillati</taxon>
        <taxon>Bacillota</taxon>
        <taxon>Clostridia</taxon>
        <taxon>Halanaerobiales</taxon>
        <taxon>Halobacteroidaceae</taxon>
        <taxon>Orenia</taxon>
    </lineage>
</organism>
<dbReference type="GO" id="GO:0006281">
    <property type="term" value="P:DNA repair"/>
    <property type="evidence" value="ECO:0007669"/>
    <property type="project" value="TreeGrafter"/>
</dbReference>
<gene>
    <name evidence="1" type="ORF">SAMN06265827_101116</name>
</gene>
<protein>
    <submittedName>
        <fullName evidence="1">Phosphoglycolate phosphatase</fullName>
    </submittedName>
</protein>
<accession>A0A285F647</accession>
<dbReference type="InterPro" id="IPR023214">
    <property type="entry name" value="HAD_sf"/>
</dbReference>
<dbReference type="OrthoDB" id="9807630at2"/>
<sequence length="209" mass="24166">MSKYIAFDFDGTLVDSQDIAISVVNQLANKHDFKPIEREDIEHLKGLSVFDRCKFLNVPVYKLPFWAPEFYRIYKKSIKNLLFFDGISNLLKELGAMDYNLAIISSNSETIIRDFLKNNQIDNIDQIFCSSNLFGKDKVIKKFLKRNKLKSSELIYVGDESRDVIACKKVGVEVIWVSWGYDSMDTIQEESPDYIAKEPKEILEIVKSL</sequence>
<dbReference type="SFLD" id="SFLDG01129">
    <property type="entry name" value="C1.5:_HAD__Beta-PGM__Phosphata"/>
    <property type="match status" value="1"/>
</dbReference>
<dbReference type="PANTHER" id="PTHR43434">
    <property type="entry name" value="PHOSPHOGLYCOLATE PHOSPHATASE"/>
    <property type="match status" value="1"/>
</dbReference>
<dbReference type="GO" id="GO:0005829">
    <property type="term" value="C:cytosol"/>
    <property type="evidence" value="ECO:0007669"/>
    <property type="project" value="TreeGrafter"/>
</dbReference>
<dbReference type="EMBL" id="OBDZ01000001">
    <property type="protein sequence ID" value="SNY05681.1"/>
    <property type="molecule type" value="Genomic_DNA"/>
</dbReference>
<proteinExistence type="predicted"/>
<dbReference type="InterPro" id="IPR041492">
    <property type="entry name" value="HAD_2"/>
</dbReference>
<evidence type="ECO:0000313" key="2">
    <source>
        <dbReference type="Proteomes" id="UP000219573"/>
    </source>
</evidence>
<keyword evidence="2" id="KW-1185">Reference proteome</keyword>
<dbReference type="Gene3D" id="3.40.50.1000">
    <property type="entry name" value="HAD superfamily/HAD-like"/>
    <property type="match status" value="1"/>
</dbReference>
<name>A0A285F647_9FIRM</name>
<dbReference type="InterPro" id="IPR023198">
    <property type="entry name" value="PGP-like_dom2"/>
</dbReference>
<dbReference type="InterPro" id="IPR036412">
    <property type="entry name" value="HAD-like_sf"/>
</dbReference>
<dbReference type="Proteomes" id="UP000219573">
    <property type="component" value="Unassembled WGS sequence"/>
</dbReference>
<dbReference type="AlphaFoldDB" id="A0A285F647"/>
<dbReference type="Gene3D" id="1.10.150.240">
    <property type="entry name" value="Putative phosphatase, domain 2"/>
    <property type="match status" value="1"/>
</dbReference>
<dbReference type="GO" id="GO:0008967">
    <property type="term" value="F:phosphoglycolate phosphatase activity"/>
    <property type="evidence" value="ECO:0007669"/>
    <property type="project" value="TreeGrafter"/>
</dbReference>
<dbReference type="RefSeq" id="WP_097016163.1">
    <property type="nucleotide sequence ID" value="NZ_OBDZ01000001.1"/>
</dbReference>